<dbReference type="PANTHER" id="PTHR46401">
    <property type="entry name" value="GLYCOSYLTRANSFERASE WBBK-RELATED"/>
    <property type="match status" value="1"/>
</dbReference>
<dbReference type="RefSeq" id="WP_167832383.1">
    <property type="nucleotide sequence ID" value="NZ_JAAVUM010000006.1"/>
</dbReference>
<dbReference type="Proteomes" id="UP000587942">
    <property type="component" value="Unassembled WGS sequence"/>
</dbReference>
<dbReference type="GO" id="GO:0009103">
    <property type="term" value="P:lipopolysaccharide biosynthetic process"/>
    <property type="evidence" value="ECO:0007669"/>
    <property type="project" value="TreeGrafter"/>
</dbReference>
<dbReference type="InterPro" id="IPR001296">
    <property type="entry name" value="Glyco_trans_1"/>
</dbReference>
<evidence type="ECO:0000313" key="3">
    <source>
        <dbReference type="EMBL" id="NKE05954.1"/>
    </source>
</evidence>
<dbReference type="Gene3D" id="3.40.50.2000">
    <property type="entry name" value="Glycogen Phosphorylase B"/>
    <property type="match status" value="1"/>
</dbReference>
<dbReference type="PANTHER" id="PTHR46401:SF2">
    <property type="entry name" value="GLYCOSYLTRANSFERASE WBBK-RELATED"/>
    <property type="match status" value="1"/>
</dbReference>
<comment type="caution">
    <text evidence="3">The sequence shown here is derived from an EMBL/GenBank/DDBJ whole genome shotgun (WGS) entry which is preliminary data.</text>
</comment>
<dbReference type="AlphaFoldDB" id="A0A846TIV8"/>
<gene>
    <name evidence="3" type="ORF">GWK17_10825</name>
</gene>
<reference evidence="3 4" key="1">
    <citation type="submission" date="2020-03" db="EMBL/GenBank/DDBJ databases">
        <authorList>
            <person name="Sun Q."/>
        </authorList>
    </citation>
    <scope>NUCLEOTIDE SEQUENCE [LARGE SCALE GENOMIC DNA]</scope>
    <source>
        <strain evidence="3 4">KACC 21451</strain>
    </source>
</reference>
<proteinExistence type="predicted"/>
<dbReference type="CDD" id="cd03801">
    <property type="entry name" value="GT4_PimA-like"/>
    <property type="match status" value="1"/>
</dbReference>
<feature type="domain" description="Glycosyl transferase family 1" evidence="2">
    <location>
        <begin position="201"/>
        <end position="290"/>
    </location>
</feature>
<dbReference type="EMBL" id="JAAVUM010000006">
    <property type="protein sequence ID" value="NKE05954.1"/>
    <property type="molecule type" value="Genomic_DNA"/>
</dbReference>
<keyword evidence="1 3" id="KW-0808">Transferase</keyword>
<dbReference type="Pfam" id="PF00534">
    <property type="entry name" value="Glycos_transf_1"/>
    <property type="match status" value="1"/>
</dbReference>
<evidence type="ECO:0000313" key="4">
    <source>
        <dbReference type="Proteomes" id="UP000587942"/>
    </source>
</evidence>
<dbReference type="GO" id="GO:0016757">
    <property type="term" value="F:glycosyltransferase activity"/>
    <property type="evidence" value="ECO:0007669"/>
    <property type="project" value="InterPro"/>
</dbReference>
<dbReference type="SUPFAM" id="SSF53756">
    <property type="entry name" value="UDP-Glycosyltransferase/glycogen phosphorylase"/>
    <property type="match status" value="1"/>
</dbReference>
<accession>A0A846TIV8</accession>
<sequence length="314" mass="35540">MKRFLLVYDVDWWVLGKHAMVVQAHNPDLEIASIQSVYNRVAAQGAKKINDQYEVITSMCLGLAEYLLKVGIRVDSSLAVSYFYFTKNQPEYKEWLGDIKLNQPFIDKYLKRINKIGCINPKLASVLGNIVPDCKVKYLKQFVDTELFKPAVKKDSEKLVIGWVGDAKKKSKNYETLYKPVKAAFEDNSKVVFKEATLDSYVPVEKMPDYYHSIDLLLITGNNEGGPAPALEAYACGVPVISTNIGYVKEVAPPVAKHLVLDSADPAAYVKAITHFLDQKDELLEYGKEGSRHVLENYSIEKTVPEWNQFLFKM</sequence>
<evidence type="ECO:0000256" key="1">
    <source>
        <dbReference type="ARBA" id="ARBA00022679"/>
    </source>
</evidence>
<name>A0A846TIV8_9BACI</name>
<protein>
    <submittedName>
        <fullName evidence="3">Glycosyltransferase family 4 protein</fullName>
    </submittedName>
</protein>
<organism evidence="3 4">
    <name type="scientific">Mesobacillus selenatarsenatis</name>
    <dbReference type="NCBI Taxonomy" id="388741"/>
    <lineage>
        <taxon>Bacteria</taxon>
        <taxon>Bacillati</taxon>
        <taxon>Bacillota</taxon>
        <taxon>Bacilli</taxon>
        <taxon>Bacillales</taxon>
        <taxon>Bacillaceae</taxon>
        <taxon>Mesobacillus</taxon>
    </lineage>
</organism>
<evidence type="ECO:0000259" key="2">
    <source>
        <dbReference type="Pfam" id="PF00534"/>
    </source>
</evidence>